<keyword evidence="1" id="KW-0175">Coiled coil</keyword>
<feature type="coiled-coil region" evidence="1">
    <location>
        <begin position="106"/>
        <end position="147"/>
    </location>
</feature>
<dbReference type="EMBL" id="ML978069">
    <property type="protein sequence ID" value="KAF2016376.1"/>
    <property type="molecule type" value="Genomic_DNA"/>
</dbReference>
<dbReference type="Proteomes" id="UP000799778">
    <property type="component" value="Unassembled WGS sequence"/>
</dbReference>
<keyword evidence="4" id="KW-1185">Reference proteome</keyword>
<reference evidence="3" key="1">
    <citation type="journal article" date="2020" name="Stud. Mycol.">
        <title>101 Dothideomycetes genomes: a test case for predicting lifestyles and emergence of pathogens.</title>
        <authorList>
            <person name="Haridas S."/>
            <person name="Albert R."/>
            <person name="Binder M."/>
            <person name="Bloem J."/>
            <person name="Labutti K."/>
            <person name="Salamov A."/>
            <person name="Andreopoulos B."/>
            <person name="Baker S."/>
            <person name="Barry K."/>
            <person name="Bills G."/>
            <person name="Bluhm B."/>
            <person name="Cannon C."/>
            <person name="Castanera R."/>
            <person name="Culley D."/>
            <person name="Daum C."/>
            <person name="Ezra D."/>
            <person name="Gonzalez J."/>
            <person name="Henrissat B."/>
            <person name="Kuo A."/>
            <person name="Liang C."/>
            <person name="Lipzen A."/>
            <person name="Lutzoni F."/>
            <person name="Magnuson J."/>
            <person name="Mondo S."/>
            <person name="Nolan M."/>
            <person name="Ohm R."/>
            <person name="Pangilinan J."/>
            <person name="Park H.-J."/>
            <person name="Ramirez L."/>
            <person name="Alfaro M."/>
            <person name="Sun H."/>
            <person name="Tritt A."/>
            <person name="Yoshinaga Y."/>
            <person name="Zwiers L.-H."/>
            <person name="Turgeon B."/>
            <person name="Goodwin S."/>
            <person name="Spatafora J."/>
            <person name="Crous P."/>
            <person name="Grigoriev I."/>
        </authorList>
    </citation>
    <scope>NUCLEOTIDE SEQUENCE</scope>
    <source>
        <strain evidence="3">CBS 175.79</strain>
    </source>
</reference>
<proteinExistence type="predicted"/>
<evidence type="ECO:0000313" key="3">
    <source>
        <dbReference type="EMBL" id="KAF2016376.1"/>
    </source>
</evidence>
<sequence length="154" mass="17559">MEVNENHHGYLESDVEKSHPTQTLHHDPLFSCQVAEANKEILAQRKVVLREQRLVDEYKSYNARPLEDEQGTDERVVQELIDAQARVIESQASLIGLYDTNMAAKIAQLEAALAASNERVSKKESDVMLLSQAMNEMKLRYDQAEHKKGKKVRV</sequence>
<organism evidence="3 4">
    <name type="scientific">Aaosphaeria arxii CBS 175.79</name>
    <dbReference type="NCBI Taxonomy" id="1450172"/>
    <lineage>
        <taxon>Eukaryota</taxon>
        <taxon>Fungi</taxon>
        <taxon>Dikarya</taxon>
        <taxon>Ascomycota</taxon>
        <taxon>Pezizomycotina</taxon>
        <taxon>Dothideomycetes</taxon>
        <taxon>Pleosporomycetidae</taxon>
        <taxon>Pleosporales</taxon>
        <taxon>Pleosporales incertae sedis</taxon>
        <taxon>Aaosphaeria</taxon>
    </lineage>
</organism>
<accession>A0A6A5XTY2</accession>
<dbReference type="GeneID" id="54290544"/>
<name>A0A6A5XTY2_9PLEO</name>
<dbReference type="RefSeq" id="XP_033384715.1">
    <property type="nucleotide sequence ID" value="XM_033533147.1"/>
</dbReference>
<dbReference type="AlphaFoldDB" id="A0A6A5XTY2"/>
<gene>
    <name evidence="3" type="ORF">BU24DRAFT_480978</name>
</gene>
<protein>
    <submittedName>
        <fullName evidence="3">Uncharacterized protein</fullName>
    </submittedName>
</protein>
<evidence type="ECO:0000256" key="2">
    <source>
        <dbReference type="SAM" id="MobiDB-lite"/>
    </source>
</evidence>
<feature type="region of interest" description="Disordered" evidence="2">
    <location>
        <begin position="1"/>
        <end position="24"/>
    </location>
</feature>
<evidence type="ECO:0000313" key="4">
    <source>
        <dbReference type="Proteomes" id="UP000799778"/>
    </source>
</evidence>
<evidence type="ECO:0000256" key="1">
    <source>
        <dbReference type="SAM" id="Coils"/>
    </source>
</evidence>